<sequence length="57" mass="5992">MGDVLAFIGCFILFLLGLFLFGLAPTLPSWEGVVFFGGIVCIALSFGIPVGVLGRTE</sequence>
<dbReference type="RefSeq" id="WP_301219036.1">
    <property type="nucleotide sequence ID" value="NZ_JAROCB010000003.1"/>
</dbReference>
<evidence type="ECO:0000256" key="1">
    <source>
        <dbReference type="SAM" id="Phobius"/>
    </source>
</evidence>
<feature type="transmembrane region" description="Helical" evidence="1">
    <location>
        <begin position="5"/>
        <end position="27"/>
    </location>
</feature>
<evidence type="ECO:0000313" key="3">
    <source>
        <dbReference type="Proteomes" id="UP001174210"/>
    </source>
</evidence>
<dbReference type="EMBL" id="JAROCB010000003">
    <property type="protein sequence ID" value="MDN4597781.1"/>
    <property type="molecule type" value="Genomic_DNA"/>
</dbReference>
<dbReference type="Proteomes" id="UP001174210">
    <property type="component" value="Unassembled WGS sequence"/>
</dbReference>
<organism evidence="2 3">
    <name type="scientific">Leifsonia virtsii</name>
    <dbReference type="NCBI Taxonomy" id="3035915"/>
    <lineage>
        <taxon>Bacteria</taxon>
        <taxon>Bacillati</taxon>
        <taxon>Actinomycetota</taxon>
        <taxon>Actinomycetes</taxon>
        <taxon>Micrococcales</taxon>
        <taxon>Microbacteriaceae</taxon>
        <taxon>Leifsonia</taxon>
    </lineage>
</organism>
<accession>A0ABT8IZF0</accession>
<feature type="transmembrane region" description="Helical" evidence="1">
    <location>
        <begin position="33"/>
        <end position="54"/>
    </location>
</feature>
<keyword evidence="1" id="KW-1133">Transmembrane helix</keyword>
<comment type="caution">
    <text evidence="2">The sequence shown here is derived from an EMBL/GenBank/DDBJ whole genome shotgun (WGS) entry which is preliminary data.</text>
</comment>
<keyword evidence="1" id="KW-0812">Transmembrane</keyword>
<gene>
    <name evidence="2" type="ORF">P5G59_11570</name>
</gene>
<name>A0ABT8IZF0_9MICO</name>
<keyword evidence="1" id="KW-0472">Membrane</keyword>
<protein>
    <submittedName>
        <fullName evidence="2">Uncharacterized protein</fullName>
    </submittedName>
</protein>
<reference evidence="2" key="1">
    <citation type="submission" date="2023-03" db="EMBL/GenBank/DDBJ databases">
        <title>MT1 and MT2 Draft Genomes of Novel Species.</title>
        <authorList>
            <person name="Venkateswaran K."/>
        </authorList>
    </citation>
    <scope>NUCLEOTIDE SEQUENCE</scope>
    <source>
        <strain evidence="2">F6_8S_P_1A</strain>
    </source>
</reference>
<evidence type="ECO:0000313" key="2">
    <source>
        <dbReference type="EMBL" id="MDN4597781.1"/>
    </source>
</evidence>
<proteinExistence type="predicted"/>
<keyword evidence="3" id="KW-1185">Reference proteome</keyword>